<dbReference type="EC" id="1.1.1.38" evidence="1"/>
<evidence type="ECO:0000313" key="2">
    <source>
        <dbReference type="Proteomes" id="UP000254621"/>
    </source>
</evidence>
<dbReference type="EMBL" id="UHIV01000004">
    <property type="protein sequence ID" value="SUP59022.1"/>
    <property type="molecule type" value="Genomic_DNA"/>
</dbReference>
<dbReference type="Gene3D" id="1.20.1370.30">
    <property type="match status" value="1"/>
</dbReference>
<protein>
    <submittedName>
        <fullName evidence="1">Probable NAD-dependent malic enzyme 2</fullName>
        <ecNumber evidence="1">1.1.1.38</ecNumber>
    </submittedName>
</protein>
<dbReference type="AlphaFoldDB" id="A0A380P3G5"/>
<proteinExistence type="predicted"/>
<sequence length="66" mass="7608">MRGYEVLNNPFLNKGTGFTEVEREELGLVGLLPSHVQSIDEQANQAYAQYQTKQQTWKSGFTFHKF</sequence>
<dbReference type="SUPFAM" id="SSF53223">
    <property type="entry name" value="Aminoacid dehydrogenase-like, N-terminal domain"/>
    <property type="match status" value="1"/>
</dbReference>
<organism evidence="1 2">
    <name type="scientific">Weissella viridescens</name>
    <name type="common">Lactobacillus viridescens</name>
    <dbReference type="NCBI Taxonomy" id="1629"/>
    <lineage>
        <taxon>Bacteria</taxon>
        <taxon>Bacillati</taxon>
        <taxon>Bacillota</taxon>
        <taxon>Bacilli</taxon>
        <taxon>Lactobacillales</taxon>
        <taxon>Lactobacillaceae</taxon>
        <taxon>Weissella</taxon>
    </lineage>
</organism>
<gene>
    <name evidence="1" type="primary">maeA_2</name>
    <name evidence="1" type="ORF">NCTC13645_01273</name>
</gene>
<reference evidence="1 2" key="1">
    <citation type="submission" date="2018-06" db="EMBL/GenBank/DDBJ databases">
        <authorList>
            <consortium name="Pathogen Informatics"/>
            <person name="Doyle S."/>
        </authorList>
    </citation>
    <scope>NUCLEOTIDE SEQUENCE [LARGE SCALE GENOMIC DNA]</scope>
    <source>
        <strain evidence="1 2">NCTC13645</strain>
    </source>
</reference>
<evidence type="ECO:0000313" key="1">
    <source>
        <dbReference type="EMBL" id="SUP59022.1"/>
    </source>
</evidence>
<dbReference type="InterPro" id="IPR046346">
    <property type="entry name" value="Aminoacid_DH-like_N_sf"/>
</dbReference>
<keyword evidence="1" id="KW-0560">Oxidoreductase</keyword>
<dbReference type="Proteomes" id="UP000254621">
    <property type="component" value="Unassembled WGS sequence"/>
</dbReference>
<accession>A0A380P3G5</accession>
<name>A0A380P3G5_WEIVI</name>
<dbReference type="GO" id="GO:0016491">
    <property type="term" value="F:oxidoreductase activity"/>
    <property type="evidence" value="ECO:0007669"/>
    <property type="project" value="UniProtKB-KW"/>
</dbReference>